<organism evidence="1 2">
    <name type="scientific">Zestosphaera tikiterensis</name>
    <dbReference type="NCBI Taxonomy" id="1973259"/>
    <lineage>
        <taxon>Archaea</taxon>
        <taxon>Thermoproteota</taxon>
        <taxon>Thermoprotei</taxon>
        <taxon>Desulfurococcales</taxon>
        <taxon>Desulfurococcaceae</taxon>
        <taxon>Zestosphaera</taxon>
    </lineage>
</organism>
<evidence type="ECO:0000313" key="1">
    <source>
        <dbReference type="EMBL" id="PUA31915.1"/>
    </source>
</evidence>
<proteinExistence type="predicted"/>
<comment type="caution">
    <text evidence="1">The sequence shown here is derived from an EMBL/GenBank/DDBJ whole genome shotgun (WGS) entry which is preliminary data.</text>
</comment>
<evidence type="ECO:0000313" key="2">
    <source>
        <dbReference type="Proteomes" id="UP000244093"/>
    </source>
</evidence>
<reference evidence="1 2" key="1">
    <citation type="journal article" date="2018" name="Syst. Appl. Microbiol.">
        <title>A new symbiotic nanoarchaeote (Candidatus Nanoclepta minutus) and its host (Zestosphaera tikiterensis gen. nov., sp. nov.) from a New Zealand hot spring.</title>
        <authorList>
            <person name="St John E."/>
            <person name="Liu Y."/>
            <person name="Podar M."/>
            <person name="Stott M.B."/>
            <person name="Meneghin J."/>
            <person name="Chen Z."/>
            <person name="Lagutin K."/>
            <person name="Mitchell K."/>
            <person name="Reysenbach A.L."/>
        </authorList>
    </citation>
    <scope>NUCLEOTIDE SEQUENCE [LARGE SCALE GENOMIC DNA]</scope>
    <source>
        <strain evidence="1">NZ3</strain>
    </source>
</reference>
<accession>A0A2R7Y2Y8</accession>
<sequence length="62" mass="7297">MRMISEELVFNGVVDPDRVLFDRESGYFIAVKKVNNMFLIIAYLLFEERVRIAATFQRPILT</sequence>
<name>A0A2R7Y2Y8_9CREN</name>
<protein>
    <submittedName>
        <fullName evidence="1">Uncharacterized protein</fullName>
    </submittedName>
</protein>
<dbReference type="Proteomes" id="UP000244093">
    <property type="component" value="Unassembled WGS sequence"/>
</dbReference>
<dbReference type="AlphaFoldDB" id="A0A2R7Y2Y8"/>
<dbReference type="EMBL" id="NBVN01000005">
    <property type="protein sequence ID" value="PUA31915.1"/>
    <property type="molecule type" value="Genomic_DNA"/>
</dbReference>
<gene>
    <name evidence="1" type="ORF">B7O98_07970</name>
</gene>